<evidence type="ECO:0000313" key="2">
    <source>
        <dbReference type="Proteomes" id="UP001168146"/>
    </source>
</evidence>
<evidence type="ECO:0000313" key="1">
    <source>
        <dbReference type="EMBL" id="KAK0301979.1"/>
    </source>
</evidence>
<dbReference type="Gene3D" id="2.60.120.10">
    <property type="entry name" value="Jelly Rolls"/>
    <property type="match status" value="1"/>
</dbReference>
<accession>A0AAN6F5C6</accession>
<proteinExistence type="predicted"/>
<dbReference type="Proteomes" id="UP001168146">
    <property type="component" value="Unassembled WGS sequence"/>
</dbReference>
<comment type="caution">
    <text evidence="1">The sequence shown here is derived from an EMBL/GenBank/DDBJ whole genome shotgun (WGS) entry which is preliminary data.</text>
</comment>
<protein>
    <submittedName>
        <fullName evidence="1">Uncharacterized protein</fullName>
    </submittedName>
</protein>
<dbReference type="InterPro" id="IPR014710">
    <property type="entry name" value="RmlC-like_jellyroll"/>
</dbReference>
<reference evidence="1" key="1">
    <citation type="submission" date="2021-12" db="EMBL/GenBank/DDBJ databases">
        <title>Black yeast isolated from Biological Soil Crust.</title>
        <authorList>
            <person name="Kurbessoian T."/>
        </authorList>
    </citation>
    <scope>NUCLEOTIDE SEQUENCE</scope>
    <source>
        <strain evidence="1">CCFEE 5208</strain>
    </source>
</reference>
<name>A0AAN6F5C6_9PEZI</name>
<gene>
    <name evidence="1" type="ORF">LTR82_018040</name>
</gene>
<dbReference type="AlphaFoldDB" id="A0AAN6F5C6"/>
<sequence length="136" mass="15251">MPRSHVYDSHCLGVHYDANVLSMRITRQAASWLALTPQKVVQKTLDLPQELIDTLPKTKRYIFPGNTNLTTANFTVAESQNAKLTATSETLLRHILRSQNSSKGIRPEPRMYRNIRSSFLTVGAGAGTAIERKLTR</sequence>
<organism evidence="1 2">
    <name type="scientific">Friedmanniomyces endolithicus</name>
    <dbReference type="NCBI Taxonomy" id="329885"/>
    <lineage>
        <taxon>Eukaryota</taxon>
        <taxon>Fungi</taxon>
        <taxon>Dikarya</taxon>
        <taxon>Ascomycota</taxon>
        <taxon>Pezizomycotina</taxon>
        <taxon>Dothideomycetes</taxon>
        <taxon>Dothideomycetidae</taxon>
        <taxon>Mycosphaerellales</taxon>
        <taxon>Teratosphaeriaceae</taxon>
        <taxon>Friedmanniomyces</taxon>
    </lineage>
</organism>
<dbReference type="EMBL" id="JASUXU010000233">
    <property type="protein sequence ID" value="KAK0301979.1"/>
    <property type="molecule type" value="Genomic_DNA"/>
</dbReference>